<sequence length="70" mass="8149">MGNSSDAEENFDNRRFWSSPKQGNFYGNRRENRLKVFAETQARPLVHLIQIHDVGREYRGLSLSQTTGHK</sequence>
<protein>
    <submittedName>
        <fullName evidence="2">Uncharacterized protein</fullName>
    </submittedName>
</protein>
<keyword evidence="3" id="KW-1185">Reference proteome</keyword>
<dbReference type="HOGENOM" id="CLU_2759662_0_0_1"/>
<feature type="compositionally biased region" description="Acidic residues" evidence="1">
    <location>
        <begin position="1"/>
        <end position="10"/>
    </location>
</feature>
<reference evidence="3" key="2">
    <citation type="submission" date="2015-01" db="EMBL/GenBank/DDBJ databases">
        <title>Evolutionary Origins and Diversification of the Mycorrhizal Mutualists.</title>
        <authorList>
            <consortium name="DOE Joint Genome Institute"/>
            <consortium name="Mycorrhizal Genomics Consortium"/>
            <person name="Kohler A."/>
            <person name="Kuo A."/>
            <person name="Nagy L.G."/>
            <person name="Floudas D."/>
            <person name="Copeland A."/>
            <person name="Barry K.W."/>
            <person name="Cichocki N."/>
            <person name="Veneault-Fourrey C."/>
            <person name="LaButti K."/>
            <person name="Lindquist E.A."/>
            <person name="Lipzen A."/>
            <person name="Lundell T."/>
            <person name="Morin E."/>
            <person name="Murat C."/>
            <person name="Riley R."/>
            <person name="Ohm R."/>
            <person name="Sun H."/>
            <person name="Tunlid A."/>
            <person name="Henrissat B."/>
            <person name="Grigoriev I.V."/>
            <person name="Hibbett D.S."/>
            <person name="Martin F."/>
        </authorList>
    </citation>
    <scope>NUCLEOTIDE SEQUENCE [LARGE SCALE GENOMIC DNA]</scope>
    <source>
        <strain evidence="3">MUT 4182</strain>
    </source>
</reference>
<evidence type="ECO:0000313" key="3">
    <source>
        <dbReference type="Proteomes" id="UP000054248"/>
    </source>
</evidence>
<dbReference type="AlphaFoldDB" id="A0A0C3QF28"/>
<accession>A0A0C3QF28</accession>
<reference evidence="2 3" key="1">
    <citation type="submission" date="2014-04" db="EMBL/GenBank/DDBJ databases">
        <authorList>
            <consortium name="DOE Joint Genome Institute"/>
            <person name="Kuo A."/>
            <person name="Girlanda M."/>
            <person name="Perotto S."/>
            <person name="Kohler A."/>
            <person name="Nagy L.G."/>
            <person name="Floudas D."/>
            <person name="Copeland A."/>
            <person name="Barry K.W."/>
            <person name="Cichocki N."/>
            <person name="Veneault-Fourrey C."/>
            <person name="LaButti K."/>
            <person name="Lindquist E.A."/>
            <person name="Lipzen A."/>
            <person name="Lundell T."/>
            <person name="Morin E."/>
            <person name="Murat C."/>
            <person name="Sun H."/>
            <person name="Tunlid A."/>
            <person name="Henrissat B."/>
            <person name="Grigoriev I.V."/>
            <person name="Hibbett D.S."/>
            <person name="Martin F."/>
            <person name="Nordberg H.P."/>
            <person name="Cantor M.N."/>
            <person name="Hua S.X."/>
        </authorList>
    </citation>
    <scope>NUCLEOTIDE SEQUENCE [LARGE SCALE GENOMIC DNA]</scope>
    <source>
        <strain evidence="2 3">MUT 4182</strain>
    </source>
</reference>
<proteinExistence type="predicted"/>
<evidence type="ECO:0000256" key="1">
    <source>
        <dbReference type="SAM" id="MobiDB-lite"/>
    </source>
</evidence>
<feature type="region of interest" description="Disordered" evidence="1">
    <location>
        <begin position="1"/>
        <end position="27"/>
    </location>
</feature>
<name>A0A0C3QF28_9AGAM</name>
<evidence type="ECO:0000313" key="2">
    <source>
        <dbReference type="EMBL" id="KIO24636.1"/>
    </source>
</evidence>
<dbReference type="EMBL" id="KN823057">
    <property type="protein sequence ID" value="KIO24636.1"/>
    <property type="molecule type" value="Genomic_DNA"/>
</dbReference>
<dbReference type="Proteomes" id="UP000054248">
    <property type="component" value="Unassembled WGS sequence"/>
</dbReference>
<gene>
    <name evidence="2" type="ORF">M407DRAFT_25975</name>
</gene>
<organism evidence="2 3">
    <name type="scientific">Tulasnella calospora MUT 4182</name>
    <dbReference type="NCBI Taxonomy" id="1051891"/>
    <lineage>
        <taxon>Eukaryota</taxon>
        <taxon>Fungi</taxon>
        <taxon>Dikarya</taxon>
        <taxon>Basidiomycota</taxon>
        <taxon>Agaricomycotina</taxon>
        <taxon>Agaricomycetes</taxon>
        <taxon>Cantharellales</taxon>
        <taxon>Tulasnellaceae</taxon>
        <taxon>Tulasnella</taxon>
    </lineage>
</organism>